<organism evidence="3 4">
    <name type="scientific">Solobacterium moorei</name>
    <dbReference type="NCBI Taxonomy" id="102148"/>
    <lineage>
        <taxon>Bacteria</taxon>
        <taxon>Bacillati</taxon>
        <taxon>Bacillota</taxon>
        <taxon>Erysipelotrichia</taxon>
        <taxon>Erysipelotrichales</taxon>
        <taxon>Erysipelotrichaceae</taxon>
        <taxon>Solobacterium</taxon>
    </lineage>
</organism>
<evidence type="ECO:0000313" key="4">
    <source>
        <dbReference type="Proteomes" id="UP000284731"/>
    </source>
</evidence>
<dbReference type="RefSeq" id="WP_118764279.1">
    <property type="nucleotide sequence ID" value="NZ_CABJCF010000001.1"/>
</dbReference>
<accession>A0A412PI70</accession>
<feature type="compositionally biased region" description="Low complexity" evidence="1">
    <location>
        <begin position="1"/>
        <end position="22"/>
    </location>
</feature>
<dbReference type="AlphaFoldDB" id="A0A412PI70"/>
<protein>
    <submittedName>
        <fullName evidence="3">Uncharacterized protein</fullName>
    </submittedName>
</protein>
<keyword evidence="2" id="KW-1133">Transmembrane helix</keyword>
<keyword evidence="2" id="KW-0472">Membrane</keyword>
<name>A0A412PI70_9FIRM</name>
<evidence type="ECO:0000256" key="1">
    <source>
        <dbReference type="SAM" id="MobiDB-lite"/>
    </source>
</evidence>
<evidence type="ECO:0000256" key="2">
    <source>
        <dbReference type="SAM" id="Phobius"/>
    </source>
</evidence>
<proteinExistence type="predicted"/>
<evidence type="ECO:0000313" key="3">
    <source>
        <dbReference type="EMBL" id="RGT57842.1"/>
    </source>
</evidence>
<comment type="caution">
    <text evidence="3">The sequence shown here is derived from an EMBL/GenBank/DDBJ whole genome shotgun (WGS) entry which is preliminary data.</text>
</comment>
<reference evidence="3 4" key="1">
    <citation type="submission" date="2018-08" db="EMBL/GenBank/DDBJ databases">
        <title>A genome reference for cultivated species of the human gut microbiota.</title>
        <authorList>
            <person name="Zou Y."/>
            <person name="Xue W."/>
            <person name="Luo G."/>
        </authorList>
    </citation>
    <scope>NUCLEOTIDE SEQUENCE [LARGE SCALE GENOMIC DNA]</scope>
    <source>
        <strain evidence="3 4">AF18-46</strain>
    </source>
</reference>
<feature type="transmembrane region" description="Helical" evidence="2">
    <location>
        <begin position="34"/>
        <end position="52"/>
    </location>
</feature>
<keyword evidence="2" id="KW-0812">Transmembrane</keyword>
<gene>
    <name evidence="3" type="ORF">DWX20_01970</name>
</gene>
<feature type="region of interest" description="Disordered" evidence="1">
    <location>
        <begin position="1"/>
        <end position="24"/>
    </location>
</feature>
<dbReference type="Proteomes" id="UP000284731">
    <property type="component" value="Unassembled WGS sequence"/>
</dbReference>
<sequence>MKSKNNQLNTPTTEEQNNTNSTIKNMEDNKWKKWGIILTFIGGLITAGVLIYNANQQHQDKQEEIQLKKEEVCRVTVEKKYETASVFA</sequence>
<dbReference type="EMBL" id="QRWX01000001">
    <property type="protein sequence ID" value="RGT57842.1"/>
    <property type="molecule type" value="Genomic_DNA"/>
</dbReference>